<name>A0A2M4BJR6_9DIPT</name>
<dbReference type="AlphaFoldDB" id="A0A2M4BJR6"/>
<dbReference type="PANTHER" id="PTHR24373">
    <property type="entry name" value="SLIT RELATED LEUCINE-RICH REPEAT NEURONAL PROTEIN"/>
    <property type="match status" value="1"/>
</dbReference>
<dbReference type="PROSITE" id="PS51450">
    <property type="entry name" value="LRR"/>
    <property type="match status" value="1"/>
</dbReference>
<feature type="coiled-coil region" evidence="4">
    <location>
        <begin position="330"/>
        <end position="408"/>
    </location>
</feature>
<evidence type="ECO:0000256" key="5">
    <source>
        <dbReference type="SAM" id="Phobius"/>
    </source>
</evidence>
<dbReference type="Gene3D" id="3.80.10.10">
    <property type="entry name" value="Ribonuclease Inhibitor"/>
    <property type="match status" value="1"/>
</dbReference>
<sequence length="533" mass="60859">MPKRIPSGFLCTILVGLYLWLHRIGILLLLISPKADGREFRCYSRLTDCQLSEVVLETESAISDARFNGIPRTLTVETGRIPFVTKTLFNKWSDVNDITLNALSIRSLYLHPRLMHVMAKHNSIDTLLLESNATEYGLRTLQLSHNALTELPSSLDRLVQLRVLELDHNKLTTLNMTTLGKLSELRMLSLAHNQLTVLAPERAALRMMKLRTLSLAGNQLVTLDVQSWEMDSLVELNLTANNLNWLDGQLSQFPVLKKLELARNHWSCDWFVVQHLYPEPNLESLSFTLDADEPGQCEHGGMMRIGQHCCATTKLPGGSIDPYEDKWSEIGELERKIQKLNRTMHEGSTERKQLLEAKYTELSQRLEQLLEKNRAVDETLQKVEAKVSAISEDELATLERELNDKMDAIRLSVEEKWNHTLLNRTEDGTRSTGNWTLQATTELENDISSLRAQLESSMRQFNLYTEKAYRQKAMLDRQATDIDAVQTKLETVLQQHNALQDRIKQELEPKVDVVLGFLGDITEDSDEAKYRSP</sequence>
<accession>A0A2M4BJR6</accession>
<dbReference type="Pfam" id="PF13855">
    <property type="entry name" value="LRR_8"/>
    <property type="match status" value="1"/>
</dbReference>
<reference evidence="6" key="1">
    <citation type="submission" date="2018-01" db="EMBL/GenBank/DDBJ databases">
        <title>An insight into the sialome of Amazonian anophelines.</title>
        <authorList>
            <person name="Ribeiro J.M."/>
            <person name="Scarpassa V."/>
            <person name="Calvo E."/>
        </authorList>
    </citation>
    <scope>NUCLEOTIDE SEQUENCE</scope>
    <source>
        <tissue evidence="6">Salivary glands</tissue>
    </source>
</reference>
<keyword evidence="5" id="KW-0472">Membrane</keyword>
<evidence type="ECO:0000256" key="4">
    <source>
        <dbReference type="SAM" id="Coils"/>
    </source>
</evidence>
<proteinExistence type="predicted"/>
<protein>
    <submittedName>
        <fullName evidence="6">Putative membrane glycoprotein lig-1</fullName>
    </submittedName>
</protein>
<dbReference type="SUPFAM" id="SSF52058">
    <property type="entry name" value="L domain-like"/>
    <property type="match status" value="1"/>
</dbReference>
<dbReference type="GO" id="GO:0005615">
    <property type="term" value="C:extracellular space"/>
    <property type="evidence" value="ECO:0007669"/>
    <property type="project" value="TreeGrafter"/>
</dbReference>
<keyword evidence="5" id="KW-1133">Transmembrane helix</keyword>
<dbReference type="PANTHER" id="PTHR24373:SF370">
    <property type="entry name" value="FISH-LIPS, ISOFORM E"/>
    <property type="match status" value="1"/>
</dbReference>
<evidence type="ECO:0000256" key="2">
    <source>
        <dbReference type="ARBA" id="ARBA00022729"/>
    </source>
</evidence>
<dbReference type="EMBL" id="GGFJ01004175">
    <property type="protein sequence ID" value="MBW53316.1"/>
    <property type="molecule type" value="Transcribed_RNA"/>
</dbReference>
<dbReference type="SMART" id="SM00369">
    <property type="entry name" value="LRR_TYP"/>
    <property type="match status" value="4"/>
</dbReference>
<dbReference type="InterPro" id="IPR003591">
    <property type="entry name" value="Leu-rich_rpt_typical-subtyp"/>
</dbReference>
<evidence type="ECO:0000313" key="6">
    <source>
        <dbReference type="EMBL" id="MBW53316.1"/>
    </source>
</evidence>
<evidence type="ECO:0000256" key="3">
    <source>
        <dbReference type="ARBA" id="ARBA00022737"/>
    </source>
</evidence>
<keyword evidence="1" id="KW-0433">Leucine-rich repeat</keyword>
<keyword evidence="2" id="KW-0732">Signal</keyword>
<dbReference type="InterPro" id="IPR032675">
    <property type="entry name" value="LRR_dom_sf"/>
</dbReference>
<keyword evidence="3" id="KW-0677">Repeat</keyword>
<organism evidence="6">
    <name type="scientific">Anopheles marajoara</name>
    <dbReference type="NCBI Taxonomy" id="58244"/>
    <lineage>
        <taxon>Eukaryota</taxon>
        <taxon>Metazoa</taxon>
        <taxon>Ecdysozoa</taxon>
        <taxon>Arthropoda</taxon>
        <taxon>Hexapoda</taxon>
        <taxon>Insecta</taxon>
        <taxon>Pterygota</taxon>
        <taxon>Neoptera</taxon>
        <taxon>Endopterygota</taxon>
        <taxon>Diptera</taxon>
        <taxon>Nematocera</taxon>
        <taxon>Culicoidea</taxon>
        <taxon>Culicidae</taxon>
        <taxon>Anophelinae</taxon>
        <taxon>Anopheles</taxon>
    </lineage>
</organism>
<keyword evidence="4" id="KW-0175">Coiled coil</keyword>
<dbReference type="InterPro" id="IPR050328">
    <property type="entry name" value="Dev_Immune_Receptor"/>
</dbReference>
<feature type="coiled-coil region" evidence="4">
    <location>
        <begin position="440"/>
        <end position="502"/>
    </location>
</feature>
<feature type="transmembrane region" description="Helical" evidence="5">
    <location>
        <begin position="7"/>
        <end position="31"/>
    </location>
</feature>
<dbReference type="InterPro" id="IPR001611">
    <property type="entry name" value="Leu-rich_rpt"/>
</dbReference>
<dbReference type="GO" id="GO:0031012">
    <property type="term" value="C:extracellular matrix"/>
    <property type="evidence" value="ECO:0007669"/>
    <property type="project" value="TreeGrafter"/>
</dbReference>
<keyword evidence="5" id="KW-0812">Transmembrane</keyword>
<evidence type="ECO:0000256" key="1">
    <source>
        <dbReference type="ARBA" id="ARBA00022614"/>
    </source>
</evidence>